<reference evidence="2 3" key="1">
    <citation type="submission" date="2024-01" db="EMBL/GenBank/DDBJ databases">
        <authorList>
            <person name="Kunselman E."/>
        </authorList>
    </citation>
    <scope>NUCLEOTIDE SEQUENCE [LARGE SCALE GENOMIC DNA]</scope>
    <source>
        <strain evidence="2">2 abalone samples</strain>
    </source>
</reference>
<keyword evidence="1" id="KW-0472">Membrane</keyword>
<organism evidence="2 3">
    <name type="scientific">Candidatus Xenohaliotis californiensis</name>
    <dbReference type="NCBI Taxonomy" id="84677"/>
    <lineage>
        <taxon>Bacteria</taxon>
        <taxon>Pseudomonadati</taxon>
        <taxon>Pseudomonadota</taxon>
        <taxon>Alphaproteobacteria</taxon>
        <taxon>Rickettsiales</taxon>
        <taxon>Anaplasmataceae</taxon>
        <taxon>Candidatus Xenohaliotis</taxon>
    </lineage>
</organism>
<feature type="transmembrane region" description="Helical" evidence="1">
    <location>
        <begin position="32"/>
        <end position="51"/>
    </location>
</feature>
<dbReference type="Proteomes" id="UP001314181">
    <property type="component" value="Unassembled WGS sequence"/>
</dbReference>
<evidence type="ECO:0000313" key="3">
    <source>
        <dbReference type="Proteomes" id="UP001314181"/>
    </source>
</evidence>
<keyword evidence="3" id="KW-1185">Reference proteome</keyword>
<comment type="caution">
    <text evidence="2">The sequence shown here is derived from an EMBL/GenBank/DDBJ whole genome shotgun (WGS) entry which is preliminary data.</text>
</comment>
<keyword evidence="1" id="KW-1133">Transmembrane helix</keyword>
<name>A0ABM9N846_9RICK</name>
<proteinExistence type="predicted"/>
<accession>A0ABM9N846</accession>
<protein>
    <submittedName>
        <fullName evidence="2">Uncharacterized protein</fullName>
    </submittedName>
</protein>
<gene>
    <name evidence="2" type="ORF">CAXC1_150057</name>
</gene>
<sequence>MYLLKFFQVLGGLIYLSFDESIIGFENSYNNMVFDWLMRVISISILVILLYF</sequence>
<evidence type="ECO:0000313" key="2">
    <source>
        <dbReference type="EMBL" id="CAK8162463.1"/>
    </source>
</evidence>
<keyword evidence="1" id="KW-0812">Transmembrane</keyword>
<evidence type="ECO:0000256" key="1">
    <source>
        <dbReference type="SAM" id="Phobius"/>
    </source>
</evidence>
<dbReference type="EMBL" id="CAWVOK010000006">
    <property type="protein sequence ID" value="CAK8162463.1"/>
    <property type="molecule type" value="Genomic_DNA"/>
</dbReference>